<comment type="caution">
    <text evidence="2">The sequence shown here is derived from an EMBL/GenBank/DDBJ whole genome shotgun (WGS) entry which is preliminary data.</text>
</comment>
<feature type="compositionally biased region" description="Basic and acidic residues" evidence="1">
    <location>
        <begin position="755"/>
        <end position="764"/>
    </location>
</feature>
<name>A0A4E0S0F6_FASHE</name>
<feature type="compositionally biased region" description="Polar residues" evidence="1">
    <location>
        <begin position="304"/>
        <end position="319"/>
    </location>
</feature>
<feature type="compositionally biased region" description="Polar residues" evidence="1">
    <location>
        <begin position="795"/>
        <end position="810"/>
    </location>
</feature>
<dbReference type="AlphaFoldDB" id="A0A4E0S0F6"/>
<feature type="region of interest" description="Disordered" evidence="1">
    <location>
        <begin position="415"/>
        <end position="445"/>
    </location>
</feature>
<sequence length="893" mass="98343">MDLHRGLRPFTLEDFLIMSSAVNVNGDITLSHSFESDYKFQPSRPYPPSHVHQQLPVSTQRQQQQQHLYAIQARVPNPPITSWYGGSQPSLDSQTYLSNVNTAESGLMGLYRSADLPSSRLPAASNAQFHSSSRLANQRARLRRSNTVGSSEIGQHLSIAMAKTSLAPYHGQIGTTAHPEIGYDPVRYLLGQTTNQHSFGSGPTELNRGALALGYSPTERVLRRLAQMNNASSLDRNGLPSNAGTQSFPFDWPKSARIQAALFPGQKVDTDVNEAVKGSFHSGSFTSPISRRYRLRKEVTLDSSSGRLVQTKESTSHPHLNSHPKEGAVDQCVQFSFSQNPDSVSRTGGDHVDPSDTIPQELSFSTERFHGRLLVQWFCRQLVYAGDVWSCNLISLVTNICSCLLRLGVLQPNPVDPTGPGSTQSTDRPRATRPPLLHSTSVDDGKSGPSFCASAAVQGLSLASIARSQASQDERIGRFELNGYYRWTGQHMSRVLELLQASMSHTNPDSVGSGFRSHSEVTPFQSRVHSEFAGLRKDYEYELERLTREHELQLFRVKNQGVMKVCQLTDRIEALEQEVEKYRILAGIEHLTRSSLLDEASHLHCTEIGPGRCSPTNQSRAERRFVKRYPTSSPIRGDRPRPVRVGFSFPEAIDTDNTPQKPPQRPRARSEVTDPANTLKSVDSPPPIPKMSRQPGAYSSVSKDPAMSDFVTDELPRTKGFLRRMKQIGAATGMTVGGSGSSSGTDSGLGNSRTSRTDSRDTSMRSEFSLDTEDGDRLRNSQTSTTDRAPPVPQRNPSSLTKPTAGSNHTLAGHALPRVDNVERAHPHHVSDVDPTRTTISSVQTADVLGRALQTIHRSNYPTGLTDDRTEENVTRLRADSSFPKQPTGTRNT</sequence>
<organism evidence="2 3">
    <name type="scientific">Fasciola hepatica</name>
    <name type="common">Liver fluke</name>
    <dbReference type="NCBI Taxonomy" id="6192"/>
    <lineage>
        <taxon>Eukaryota</taxon>
        <taxon>Metazoa</taxon>
        <taxon>Spiralia</taxon>
        <taxon>Lophotrochozoa</taxon>
        <taxon>Platyhelminthes</taxon>
        <taxon>Trematoda</taxon>
        <taxon>Digenea</taxon>
        <taxon>Plagiorchiida</taxon>
        <taxon>Echinostomata</taxon>
        <taxon>Echinostomatoidea</taxon>
        <taxon>Fasciolidae</taxon>
        <taxon>Fasciola</taxon>
    </lineage>
</organism>
<proteinExistence type="predicted"/>
<feature type="region of interest" description="Disordered" evidence="1">
    <location>
        <begin position="732"/>
        <end position="811"/>
    </location>
</feature>
<gene>
    <name evidence="2" type="ORF">D915_003651</name>
</gene>
<accession>A0A4E0S0F6</accession>
<dbReference type="Proteomes" id="UP000230066">
    <property type="component" value="Unassembled WGS sequence"/>
</dbReference>
<reference evidence="2" key="1">
    <citation type="submission" date="2019-03" db="EMBL/GenBank/DDBJ databases">
        <title>Improved annotation for the trematode Fasciola hepatica.</title>
        <authorList>
            <person name="Choi Y.-J."/>
            <person name="Martin J."/>
            <person name="Mitreva M."/>
        </authorList>
    </citation>
    <scope>NUCLEOTIDE SEQUENCE [LARGE SCALE GENOMIC DNA]</scope>
</reference>
<evidence type="ECO:0000313" key="3">
    <source>
        <dbReference type="Proteomes" id="UP000230066"/>
    </source>
</evidence>
<keyword evidence="3" id="KW-1185">Reference proteome</keyword>
<feature type="compositionally biased region" description="Low complexity" evidence="1">
    <location>
        <begin position="742"/>
        <end position="754"/>
    </location>
</feature>
<feature type="region of interest" description="Disordered" evidence="1">
    <location>
        <begin position="611"/>
        <end position="705"/>
    </location>
</feature>
<protein>
    <submittedName>
        <fullName evidence="2">Uncharacterized protein</fullName>
    </submittedName>
</protein>
<evidence type="ECO:0000313" key="2">
    <source>
        <dbReference type="EMBL" id="THD25522.1"/>
    </source>
</evidence>
<feature type="region of interest" description="Disordered" evidence="1">
    <location>
        <begin position="304"/>
        <end position="325"/>
    </location>
</feature>
<dbReference type="EMBL" id="JXXN02001105">
    <property type="protein sequence ID" value="THD25522.1"/>
    <property type="molecule type" value="Genomic_DNA"/>
</dbReference>
<evidence type="ECO:0000256" key="1">
    <source>
        <dbReference type="SAM" id="MobiDB-lite"/>
    </source>
</evidence>